<gene>
    <name evidence="1" type="ORF">ARALYDRAFT_487861</name>
</gene>
<evidence type="ECO:0000313" key="2">
    <source>
        <dbReference type="Proteomes" id="UP000008694"/>
    </source>
</evidence>
<protein>
    <recommendedName>
        <fullName evidence="3">ATP synthase subunit B</fullName>
    </recommendedName>
</protein>
<dbReference type="PANTHER" id="PTHR35754">
    <property type="entry name" value="ATP SYNTHASE SUBUNIT B"/>
    <property type="match status" value="1"/>
</dbReference>
<accession>D7M2V9</accession>
<proteinExistence type="predicted"/>
<organism evidence="2">
    <name type="scientific">Arabidopsis lyrata subsp. lyrata</name>
    <name type="common">Lyre-leaved rock-cress</name>
    <dbReference type="NCBI Taxonomy" id="81972"/>
    <lineage>
        <taxon>Eukaryota</taxon>
        <taxon>Viridiplantae</taxon>
        <taxon>Streptophyta</taxon>
        <taxon>Embryophyta</taxon>
        <taxon>Tracheophyta</taxon>
        <taxon>Spermatophyta</taxon>
        <taxon>Magnoliopsida</taxon>
        <taxon>eudicotyledons</taxon>
        <taxon>Gunneridae</taxon>
        <taxon>Pentapetalae</taxon>
        <taxon>rosids</taxon>
        <taxon>malvids</taxon>
        <taxon>Brassicales</taxon>
        <taxon>Brassicaceae</taxon>
        <taxon>Camelineae</taxon>
        <taxon>Arabidopsis</taxon>
    </lineage>
</organism>
<dbReference type="eggNOG" id="ENOG502QRQ7">
    <property type="taxonomic scope" value="Eukaryota"/>
</dbReference>
<reference evidence="2" key="1">
    <citation type="journal article" date="2011" name="Nat. Genet.">
        <title>The Arabidopsis lyrata genome sequence and the basis of rapid genome size change.</title>
        <authorList>
            <person name="Hu T.T."/>
            <person name="Pattyn P."/>
            <person name="Bakker E.G."/>
            <person name="Cao J."/>
            <person name="Cheng J.-F."/>
            <person name="Clark R.M."/>
            <person name="Fahlgren N."/>
            <person name="Fawcett J.A."/>
            <person name="Grimwood J."/>
            <person name="Gundlach H."/>
            <person name="Haberer G."/>
            <person name="Hollister J.D."/>
            <person name="Ossowski S."/>
            <person name="Ottilar R.P."/>
            <person name="Salamov A.A."/>
            <person name="Schneeberger K."/>
            <person name="Spannagl M."/>
            <person name="Wang X."/>
            <person name="Yang L."/>
            <person name="Nasrallah M.E."/>
            <person name="Bergelson J."/>
            <person name="Carrington J.C."/>
            <person name="Gaut B.S."/>
            <person name="Schmutz J."/>
            <person name="Mayer K.F.X."/>
            <person name="Van de Peer Y."/>
            <person name="Grigoriev I.V."/>
            <person name="Nordborg M."/>
            <person name="Weigel D."/>
            <person name="Guo Y.-L."/>
        </authorList>
    </citation>
    <scope>NUCLEOTIDE SEQUENCE [LARGE SCALE GENOMIC DNA]</scope>
    <source>
        <strain evidence="2">cv. MN47</strain>
    </source>
</reference>
<dbReference type="Gramene" id="fgenesh2_kg.6__995__AT5G10320.1">
    <property type="protein sequence ID" value="fgenesh2_kg.6__995__AT5G10320.1"/>
    <property type="gene ID" value="fgenesh2_kg.6__995__AT5G10320.1"/>
</dbReference>
<dbReference type="PANTHER" id="PTHR35754:SF2">
    <property type="entry name" value="ATP SYNTHASE SUBUNIT B"/>
    <property type="match status" value="1"/>
</dbReference>
<name>D7M2V9_ARALL</name>
<evidence type="ECO:0008006" key="3">
    <source>
        <dbReference type="Google" id="ProtNLM"/>
    </source>
</evidence>
<dbReference type="EMBL" id="GL348718">
    <property type="protein sequence ID" value="EFH49710.1"/>
    <property type="molecule type" value="Genomic_DNA"/>
</dbReference>
<dbReference type="Proteomes" id="UP000008694">
    <property type="component" value="Unassembled WGS sequence"/>
</dbReference>
<dbReference type="AlphaFoldDB" id="D7M2V9"/>
<dbReference type="HOGENOM" id="CLU_048205_0_0_1"/>
<keyword evidence="2" id="KW-1185">Reference proteome</keyword>
<dbReference type="STRING" id="81972.D7M2V9"/>
<evidence type="ECO:0000313" key="1">
    <source>
        <dbReference type="EMBL" id="EFH49710.1"/>
    </source>
</evidence>
<sequence>MEELKRLEKFQSVVSSITCHGLLSSSSTSDSASSSRFISNLVLLLVQPCGELDLESKLGLVSEFLPKISGPFLEKISSSLELDDEATTPVNTISAESAKSCVKRSVMGNVDPFMSQKNQEVVAMVGLDAMKRANSTLEDFSRSYFMFHRLDINEPQSIFRYLPVLSFTESYIYQMDALNEKIVSESARGSQVIYSSHGWNAESRVLFETDPLKLLGDLLEREGLLTQRIQQEFKSGEEYWALERKLCHALSNKNKLCLEDVMRAIRLKSFDYRVLNLLLYKLREEEVNELHMDFLSISEFLVEVADDLLNLSESEWFSTLLLQDDVLENNFNVLRMFVGIFGSSNAPTELAKRISEAEDKYEEIMKSLDPHLSSNYQRRCEEATKEGGKISGHSLGTWNIPAVISDEEAYRAAIKPGFS</sequence>